<sequence length="570" mass="58361">MALILGVVGFGTVASGAWFTASSSARASITGATLSIGEIGASAQTTVAVSGVYPMTDGQAGGGARSEWINVRNTGSLPLDWTLSVVNPKAQAPLAAEKLANFRFQLFSEQGIALGQVQTLGSLPIAATSGAYQTAGSGLAAGGTTRVEIRVWLSVDSGNEFQGAQATFDVVINAIQNGAPTRLPSAVESFQPSYLGAGDHGSCLIDSSDTVKCWGSTSWGRMGDGTFTEGFSAKQSQPTPQTLAVPAGVVPARVATSPSDTCILSTQQELFCVGYSDGSSTKTTKDGVLRKPANLGRVADVSVNGDKKCAVDAAGRVWCWGYNVNLLAGPYTPGETFVMTPRLIAGDLATREVTQVEVGAGGICALTRESSIYCWGDDVARRGLLGDGTVGKAYSAPVPADLSLVPEGDKLVRLEDGDGATTLCAVGASGTRYCWGEAGGGIDAAGKPISTSRPTPMRIPGHDHFETLTSTLSGLCLLDEGRVFCWGTQNVVELATGKSGGAYASPTMVGGLLADGNVVALQTKPYGGCAQLNDGRVACWGFGTYQAGDGRAATADISVPTNAALVLAKR</sequence>
<dbReference type="Gene3D" id="2.130.10.30">
    <property type="entry name" value="Regulator of chromosome condensation 1/beta-lactamase-inhibitor protein II"/>
    <property type="match status" value="2"/>
</dbReference>
<dbReference type="PANTHER" id="PTHR45982:SF1">
    <property type="entry name" value="REGULATOR OF CHROMOSOME CONDENSATION"/>
    <property type="match status" value="1"/>
</dbReference>
<proteinExistence type="predicted"/>
<evidence type="ECO:0000313" key="2">
    <source>
        <dbReference type="Proteomes" id="UP000244893"/>
    </source>
</evidence>
<dbReference type="PANTHER" id="PTHR45982">
    <property type="entry name" value="REGULATOR OF CHROMOSOME CONDENSATION"/>
    <property type="match status" value="1"/>
</dbReference>
<keyword evidence="2" id="KW-1185">Reference proteome</keyword>
<dbReference type="SUPFAM" id="SSF50985">
    <property type="entry name" value="RCC1/BLIP-II"/>
    <property type="match status" value="1"/>
</dbReference>
<name>A0A2V1HXN3_9MICO</name>
<dbReference type="AlphaFoldDB" id="A0A2V1HXN3"/>
<evidence type="ECO:0000313" key="1">
    <source>
        <dbReference type="EMBL" id="PVZ95104.1"/>
    </source>
</evidence>
<dbReference type="EMBL" id="QEOP01000001">
    <property type="protein sequence ID" value="PVZ95104.1"/>
    <property type="molecule type" value="Genomic_DNA"/>
</dbReference>
<dbReference type="InterPro" id="IPR009091">
    <property type="entry name" value="RCC1/BLIP-II"/>
</dbReference>
<reference evidence="1 2" key="1">
    <citation type="submission" date="2018-05" db="EMBL/GenBank/DDBJ databases">
        <title>Amnibacterium sp. M8JJ-5, whole genome shotgun sequence.</title>
        <authorList>
            <person name="Tuo L."/>
        </authorList>
    </citation>
    <scope>NUCLEOTIDE SEQUENCE [LARGE SCALE GENOMIC DNA]</scope>
    <source>
        <strain evidence="1 2">M8JJ-5</strain>
    </source>
</reference>
<comment type="caution">
    <text evidence="1">The sequence shown here is derived from an EMBL/GenBank/DDBJ whole genome shotgun (WGS) entry which is preliminary data.</text>
</comment>
<protein>
    <submittedName>
        <fullName evidence="1">Uncharacterized protein</fullName>
    </submittedName>
</protein>
<accession>A0A2V1HXN3</accession>
<dbReference type="GO" id="GO:0005085">
    <property type="term" value="F:guanyl-nucleotide exchange factor activity"/>
    <property type="evidence" value="ECO:0007669"/>
    <property type="project" value="TreeGrafter"/>
</dbReference>
<dbReference type="Proteomes" id="UP000244893">
    <property type="component" value="Unassembled WGS sequence"/>
</dbReference>
<gene>
    <name evidence="1" type="ORF">DDQ50_00805</name>
</gene>
<dbReference type="InterPro" id="IPR051553">
    <property type="entry name" value="Ran_GTPase-activating"/>
</dbReference>
<organism evidence="1 2">
    <name type="scientific">Amnibacterium flavum</name>
    <dbReference type="NCBI Taxonomy" id="2173173"/>
    <lineage>
        <taxon>Bacteria</taxon>
        <taxon>Bacillati</taxon>
        <taxon>Actinomycetota</taxon>
        <taxon>Actinomycetes</taxon>
        <taxon>Micrococcales</taxon>
        <taxon>Microbacteriaceae</taxon>
        <taxon>Amnibacterium</taxon>
    </lineage>
</organism>
<dbReference type="GO" id="GO:0005737">
    <property type="term" value="C:cytoplasm"/>
    <property type="evidence" value="ECO:0007669"/>
    <property type="project" value="TreeGrafter"/>
</dbReference>